<proteinExistence type="predicted"/>
<evidence type="ECO:0000313" key="3">
    <source>
        <dbReference type="Proteomes" id="UP001158576"/>
    </source>
</evidence>
<protein>
    <submittedName>
        <fullName evidence="2">Oidioi.mRNA.OKI2018_I69.chr2.g5306.t1.cds</fullName>
    </submittedName>
</protein>
<evidence type="ECO:0000256" key="1">
    <source>
        <dbReference type="SAM" id="MobiDB-lite"/>
    </source>
</evidence>
<feature type="compositionally biased region" description="Acidic residues" evidence="1">
    <location>
        <begin position="59"/>
        <end position="77"/>
    </location>
</feature>
<organism evidence="2 3">
    <name type="scientific">Oikopleura dioica</name>
    <name type="common">Tunicate</name>
    <dbReference type="NCBI Taxonomy" id="34765"/>
    <lineage>
        <taxon>Eukaryota</taxon>
        <taxon>Metazoa</taxon>
        <taxon>Chordata</taxon>
        <taxon>Tunicata</taxon>
        <taxon>Appendicularia</taxon>
        <taxon>Copelata</taxon>
        <taxon>Oikopleuridae</taxon>
        <taxon>Oikopleura</taxon>
    </lineage>
</organism>
<dbReference type="EMBL" id="OU015567">
    <property type="protein sequence ID" value="CAG5110960.1"/>
    <property type="molecule type" value="Genomic_DNA"/>
</dbReference>
<feature type="region of interest" description="Disordered" evidence="1">
    <location>
        <begin position="59"/>
        <end position="80"/>
    </location>
</feature>
<keyword evidence="3" id="KW-1185">Reference proteome</keyword>
<accession>A0ABN7T3A3</accession>
<sequence>MTNVRVFGILKELKKILAFRSNALSSIMADMCGSDVENATLPSISEDSKAALMNDFTDLEESSSDDGGEEDDDDNSDDENRIYMFQEVNNEIALFSTTFSTTPLY</sequence>
<reference evidence="2 3" key="1">
    <citation type="submission" date="2021-04" db="EMBL/GenBank/DDBJ databases">
        <authorList>
            <person name="Bliznina A."/>
        </authorList>
    </citation>
    <scope>NUCLEOTIDE SEQUENCE [LARGE SCALE GENOMIC DNA]</scope>
</reference>
<dbReference type="Proteomes" id="UP001158576">
    <property type="component" value="Chromosome 2"/>
</dbReference>
<evidence type="ECO:0000313" key="2">
    <source>
        <dbReference type="EMBL" id="CAG5110960.1"/>
    </source>
</evidence>
<gene>
    <name evidence="2" type="ORF">OKIOD_LOCUS14071</name>
</gene>
<name>A0ABN7T3A3_OIKDI</name>